<comment type="caution">
    <text evidence="1">The sequence shown here is derived from an EMBL/GenBank/DDBJ whole genome shotgun (WGS) entry which is preliminary data.</text>
</comment>
<dbReference type="EMBL" id="JACBKZ010000012">
    <property type="protein sequence ID" value="KAF5938272.1"/>
    <property type="molecule type" value="Genomic_DNA"/>
</dbReference>
<gene>
    <name evidence="1" type="ORF">HYC85_025778</name>
</gene>
<organism evidence="1 2">
    <name type="scientific">Camellia sinensis</name>
    <name type="common">Tea plant</name>
    <name type="synonym">Thea sinensis</name>
    <dbReference type="NCBI Taxonomy" id="4442"/>
    <lineage>
        <taxon>Eukaryota</taxon>
        <taxon>Viridiplantae</taxon>
        <taxon>Streptophyta</taxon>
        <taxon>Embryophyta</taxon>
        <taxon>Tracheophyta</taxon>
        <taxon>Spermatophyta</taxon>
        <taxon>Magnoliopsida</taxon>
        <taxon>eudicotyledons</taxon>
        <taxon>Gunneridae</taxon>
        <taxon>Pentapetalae</taxon>
        <taxon>asterids</taxon>
        <taxon>Ericales</taxon>
        <taxon>Theaceae</taxon>
        <taxon>Camellia</taxon>
    </lineage>
</organism>
<sequence>MGSGRLDVESMKHSCGSAAGVEEVSVDVVVEGLGGLGIRGGGTSSDGSFEVINSNNGDGGGVQVTCFTEVLEDVTLHFQIIRLHKQIYAWIGCNSAKFGRLYAAAPTRPNNTVSVTNILGGSSDNTGSGIARRLVLKTGLNVILACNIPNNSPMLEIYAWIGCNSARFGRLCAAAPTRPNNTVSVTDILGGSSDNTGSDIARRLALLLNFFSLRKNFVSCGWLFW</sequence>
<evidence type="ECO:0000313" key="1">
    <source>
        <dbReference type="EMBL" id="KAF5938272.1"/>
    </source>
</evidence>
<dbReference type="PANTHER" id="PTHR33559">
    <property type="entry name" value="PROTEASOME ASSEMBLY CHAPERONE 4"/>
    <property type="match status" value="1"/>
</dbReference>
<reference evidence="2" key="1">
    <citation type="journal article" date="2020" name="Nat. Commun.">
        <title>Genome assembly of wild tea tree DASZ reveals pedigree and selection history of tea varieties.</title>
        <authorList>
            <person name="Zhang W."/>
            <person name="Zhang Y."/>
            <person name="Qiu H."/>
            <person name="Guo Y."/>
            <person name="Wan H."/>
            <person name="Zhang X."/>
            <person name="Scossa F."/>
            <person name="Alseekh S."/>
            <person name="Zhang Q."/>
            <person name="Wang P."/>
            <person name="Xu L."/>
            <person name="Schmidt M.H."/>
            <person name="Jia X."/>
            <person name="Li D."/>
            <person name="Zhu A."/>
            <person name="Guo F."/>
            <person name="Chen W."/>
            <person name="Ni D."/>
            <person name="Usadel B."/>
            <person name="Fernie A.R."/>
            <person name="Wen W."/>
        </authorList>
    </citation>
    <scope>NUCLEOTIDE SEQUENCE [LARGE SCALE GENOMIC DNA]</scope>
    <source>
        <strain evidence="2">cv. G240</strain>
    </source>
</reference>
<reference evidence="1 2" key="2">
    <citation type="submission" date="2020-07" db="EMBL/GenBank/DDBJ databases">
        <title>Genome assembly of wild tea tree DASZ reveals pedigree and selection history of tea varieties.</title>
        <authorList>
            <person name="Zhang W."/>
        </authorList>
    </citation>
    <scope>NUCLEOTIDE SEQUENCE [LARGE SCALE GENOMIC DNA]</scope>
    <source>
        <strain evidence="2">cv. G240</strain>
        <tissue evidence="1">Leaf</tissue>
    </source>
</reference>
<dbReference type="PANTHER" id="PTHR33559:SF1">
    <property type="entry name" value="PROTEASOME ASSEMBLY CHAPERONE 4"/>
    <property type="match status" value="1"/>
</dbReference>
<proteinExistence type="predicted"/>
<protein>
    <recommendedName>
        <fullName evidence="3">Proteasome assembly chaperone 4</fullName>
    </recommendedName>
</protein>
<keyword evidence="2" id="KW-1185">Reference proteome</keyword>
<dbReference type="Pfam" id="PF16093">
    <property type="entry name" value="PAC4"/>
    <property type="match status" value="2"/>
</dbReference>
<dbReference type="AlphaFoldDB" id="A0A7J7GC40"/>
<dbReference type="InterPro" id="IPR032157">
    <property type="entry name" value="PAC4"/>
</dbReference>
<evidence type="ECO:0008006" key="3">
    <source>
        <dbReference type="Google" id="ProtNLM"/>
    </source>
</evidence>
<name>A0A7J7GC40_CAMSI</name>
<dbReference type="GO" id="GO:0043248">
    <property type="term" value="P:proteasome assembly"/>
    <property type="evidence" value="ECO:0007669"/>
    <property type="project" value="InterPro"/>
</dbReference>
<dbReference type="Proteomes" id="UP000593564">
    <property type="component" value="Unassembled WGS sequence"/>
</dbReference>
<accession>A0A7J7GC40</accession>
<evidence type="ECO:0000313" key="2">
    <source>
        <dbReference type="Proteomes" id="UP000593564"/>
    </source>
</evidence>